<dbReference type="CDD" id="cd00118">
    <property type="entry name" value="LysM"/>
    <property type="match status" value="1"/>
</dbReference>
<dbReference type="SMART" id="SM00257">
    <property type="entry name" value="LysM"/>
    <property type="match status" value="1"/>
</dbReference>
<evidence type="ECO:0000313" key="3">
    <source>
        <dbReference type="Proteomes" id="UP000680045"/>
    </source>
</evidence>
<reference evidence="2" key="1">
    <citation type="submission" date="2021-04" db="EMBL/GenBank/DDBJ databases">
        <title>Whole genome sequencing of Enterococci isolates from hospitalized patients.</title>
        <authorList>
            <person name="Ogoti B.M."/>
            <person name="Onyambu F.G."/>
        </authorList>
    </citation>
    <scope>NUCLEOTIDE SEQUENCE</scope>
    <source>
        <strain evidence="2">242</strain>
    </source>
</reference>
<evidence type="ECO:0000259" key="1">
    <source>
        <dbReference type="PROSITE" id="PS51782"/>
    </source>
</evidence>
<accession>A0A941J3M7</accession>
<dbReference type="AlphaFoldDB" id="A0A941J3M7"/>
<organism evidence="2 3">
    <name type="scientific">Peribacillus frigoritolerans</name>
    <dbReference type="NCBI Taxonomy" id="450367"/>
    <lineage>
        <taxon>Bacteria</taxon>
        <taxon>Bacillati</taxon>
        <taxon>Bacillota</taxon>
        <taxon>Bacilli</taxon>
        <taxon>Bacillales</taxon>
        <taxon>Bacillaceae</taxon>
        <taxon>Peribacillus</taxon>
    </lineage>
</organism>
<dbReference type="InterPro" id="IPR036779">
    <property type="entry name" value="LysM_dom_sf"/>
</dbReference>
<comment type="caution">
    <text evidence="2">The sequence shown here is derived from an EMBL/GenBank/DDBJ whole genome shotgun (WGS) entry which is preliminary data.</text>
</comment>
<protein>
    <submittedName>
        <fullName evidence="2">LysM peptidoglycan-binding domain-containing protein</fullName>
    </submittedName>
</protein>
<dbReference type="Gene3D" id="3.10.350.10">
    <property type="entry name" value="LysM domain"/>
    <property type="match status" value="1"/>
</dbReference>
<name>A0A941J3M7_9BACI</name>
<dbReference type="Pfam" id="PF01476">
    <property type="entry name" value="LysM"/>
    <property type="match status" value="1"/>
</dbReference>
<evidence type="ECO:0000313" key="2">
    <source>
        <dbReference type="EMBL" id="MBR8646113.1"/>
    </source>
</evidence>
<dbReference type="InterPro" id="IPR018392">
    <property type="entry name" value="LysM"/>
</dbReference>
<gene>
    <name evidence="2" type="ORF">KEH51_26195</name>
</gene>
<dbReference type="Proteomes" id="UP000680045">
    <property type="component" value="Unassembled WGS sequence"/>
</dbReference>
<sequence>MHTVSSQETVESIAAIYDISTEQLMDMNGLPDGKLYIGQKLTIQTAYTPSNYQWSERETNWELCENFYRI</sequence>
<dbReference type="EMBL" id="JAGTPW010000069">
    <property type="protein sequence ID" value="MBR8646113.1"/>
    <property type="molecule type" value="Genomic_DNA"/>
</dbReference>
<dbReference type="PROSITE" id="PS51782">
    <property type="entry name" value="LYSM"/>
    <property type="match status" value="1"/>
</dbReference>
<dbReference type="SUPFAM" id="SSF54106">
    <property type="entry name" value="LysM domain"/>
    <property type="match status" value="1"/>
</dbReference>
<feature type="domain" description="LysM" evidence="1">
    <location>
        <begin position="1"/>
        <end position="43"/>
    </location>
</feature>
<proteinExistence type="predicted"/>